<dbReference type="AlphaFoldDB" id="A0A6S4GS56"/>
<sequence length="432" mass="48998">MKIGLFTDSYRPSINGIVYVVESLKRELEALGHEVYVFCPAKSISPSKQAELLHEDDNSRIVRFRSIKGAFFDDYDTSVFFPPVVQRQIANMNLDVVHIFTPSQIGLLGVKVAKKNNIPLIIQHCTDLYEFVDHYPAVLPGALALAGIVFPLSVKLNGQDLLEVAKLYRPRNGVTKWNKDIIERVITILYSKADAVIALSRKSRDQLQSWQTEDYGYDITLMPNGVNALPKPKSERIKEFREQWGLREKDEVFGFVGRLGEEKNLPILIEAFNKFIAPDRPKSKLLFVGDFEYRQKLEEMAAETDFVDRIIFTGAMPREDLGVAYGVINVFTFPSLKDTQGWVLHEAAHAGKPIVIIDKEVSEVVKDGVNGYFAENTPESVAKKVISILKSPKKQAEFSAESKKLASKFTERSQVKRLEKLYKNLIEIRENQ</sequence>
<dbReference type="InterPro" id="IPR001296">
    <property type="entry name" value="Glyco_trans_1"/>
</dbReference>
<dbReference type="SUPFAM" id="SSF53756">
    <property type="entry name" value="UDP-Glycosyltransferase/glycogen phosphorylase"/>
    <property type="match status" value="1"/>
</dbReference>
<dbReference type="KEGG" id="sox:TM7x_01400"/>
<dbReference type="Proteomes" id="UP000030902">
    <property type="component" value="Chromosome"/>
</dbReference>
<evidence type="ECO:0000313" key="3">
    <source>
        <dbReference type="EMBL" id="AJA06788.1"/>
    </source>
</evidence>
<dbReference type="Pfam" id="PF13439">
    <property type="entry name" value="Glyco_transf_4"/>
    <property type="match status" value="1"/>
</dbReference>
<dbReference type="Pfam" id="PF00534">
    <property type="entry name" value="Glycos_transf_1"/>
    <property type="match status" value="1"/>
</dbReference>
<reference evidence="3 4" key="1">
    <citation type="journal article" date="2015" name="Proc. Natl. Acad. Sci. U.S.A.">
        <title>Cultivation of a human-associated TM7 phylotype reveals a reduced genome and epibiotic parasitic lifestyle.</title>
        <authorList>
            <person name="He X."/>
            <person name="McLean J.S."/>
            <person name="Edlund A."/>
            <person name="Yooseph S."/>
            <person name="Hall A.P."/>
            <person name="Liu S.Y."/>
            <person name="Dorrestein P.C."/>
            <person name="Esquenazi E."/>
            <person name="Hunter R.C."/>
            <person name="Cheng G."/>
            <person name="Nelson K.E."/>
            <person name="Lux R."/>
            <person name="Shi W."/>
        </authorList>
    </citation>
    <scope>NUCLEOTIDE SEQUENCE [LARGE SCALE GENOMIC DNA]</scope>
    <source>
        <strain evidence="3 4">TM7x</strain>
    </source>
</reference>
<dbReference type="InterPro" id="IPR050194">
    <property type="entry name" value="Glycosyltransferase_grp1"/>
</dbReference>
<dbReference type="Gene3D" id="3.40.50.2000">
    <property type="entry name" value="Glycogen Phosphorylase B"/>
    <property type="match status" value="3"/>
</dbReference>
<evidence type="ECO:0000259" key="1">
    <source>
        <dbReference type="Pfam" id="PF00534"/>
    </source>
</evidence>
<name>A0A6S4GS56_9BACT</name>
<proteinExistence type="predicted"/>
<dbReference type="GO" id="GO:0016757">
    <property type="term" value="F:glycosyltransferase activity"/>
    <property type="evidence" value="ECO:0007669"/>
    <property type="project" value="InterPro"/>
</dbReference>
<dbReference type="PANTHER" id="PTHR45947:SF3">
    <property type="entry name" value="SULFOQUINOVOSYL TRANSFERASE SQD2"/>
    <property type="match status" value="1"/>
</dbReference>
<dbReference type="RefSeq" id="WP_039327184.1">
    <property type="nucleotide sequence ID" value="NZ_CP007496.1"/>
</dbReference>
<evidence type="ECO:0000259" key="2">
    <source>
        <dbReference type="Pfam" id="PF13439"/>
    </source>
</evidence>
<protein>
    <recommendedName>
        <fullName evidence="5">Glycosyl transferase family 1</fullName>
    </recommendedName>
</protein>
<accession>A0A6S4GS56</accession>
<dbReference type="PANTHER" id="PTHR45947">
    <property type="entry name" value="SULFOQUINOVOSYL TRANSFERASE SQD2"/>
    <property type="match status" value="1"/>
</dbReference>
<evidence type="ECO:0008006" key="5">
    <source>
        <dbReference type="Google" id="ProtNLM"/>
    </source>
</evidence>
<evidence type="ECO:0000313" key="4">
    <source>
        <dbReference type="Proteomes" id="UP000030902"/>
    </source>
</evidence>
<gene>
    <name evidence="3" type="ORF">TM7x_01400</name>
</gene>
<keyword evidence="4" id="KW-1185">Reference proteome</keyword>
<dbReference type="InterPro" id="IPR028098">
    <property type="entry name" value="Glyco_trans_4-like_N"/>
</dbReference>
<feature type="domain" description="Glycosyltransferase subfamily 4-like N-terminal" evidence="2">
    <location>
        <begin position="14"/>
        <end position="227"/>
    </location>
</feature>
<feature type="domain" description="Glycosyl transferase family 1" evidence="1">
    <location>
        <begin position="238"/>
        <end position="404"/>
    </location>
</feature>
<organism evidence="3 4">
    <name type="scientific">Candidatus Nanosynbacter lyticus</name>
    <dbReference type="NCBI Taxonomy" id="2093824"/>
    <lineage>
        <taxon>Bacteria</taxon>
        <taxon>Candidatus Saccharimonadota</taxon>
        <taxon>Candidatus Saccharimonadia</taxon>
        <taxon>Candidatus Nanosynbacterales</taxon>
        <taxon>Candidatus Nanosynbacteraceae</taxon>
        <taxon>Candidatus Nanosynbacter</taxon>
    </lineage>
</organism>
<dbReference type="EMBL" id="CP007496">
    <property type="protein sequence ID" value="AJA06788.1"/>
    <property type="molecule type" value="Genomic_DNA"/>
</dbReference>